<sequence>MCGIWNILVHTPDLWSTCCNLRIFKRQMIPAQLYQNKRGGKWIIKKTLLLKPDQELEHKYVSSFLSLIIHMLLGQIGFEELICGTEFLVRPSGLKWTVWIEDSSNMDKIVLVNDRLKELFEGTEVDKIEFYHHEGTLLTIPNFKQYQSKPKQSTDKSFYWFLRKKRQKKKKGHPD</sequence>
<protein>
    <submittedName>
        <fullName evidence="1">Uncharacterized protein</fullName>
    </submittedName>
</protein>
<dbReference type="InterPro" id="IPR001040">
    <property type="entry name" value="TIF_eIF_4E"/>
</dbReference>
<proteinExistence type="predicted"/>
<accession>A0A6B2LLP7</accession>
<dbReference type="EMBL" id="GIBP01008679">
    <property type="protein sequence ID" value="NDV37648.1"/>
    <property type="molecule type" value="Transcribed_RNA"/>
</dbReference>
<dbReference type="Gene3D" id="3.30.760.10">
    <property type="entry name" value="RNA Cap, Translation Initiation Factor Eif4e"/>
    <property type="match status" value="1"/>
</dbReference>
<reference evidence="1" key="1">
    <citation type="journal article" date="2020" name="J. Eukaryot. Microbiol.">
        <title>De novo Sequencing, Assembly and Annotation of the Transcriptome for the Free-Living Testate Amoeba Arcella intermedia.</title>
        <authorList>
            <person name="Ribeiro G.M."/>
            <person name="Porfirio-Sousa A.L."/>
            <person name="Maurer-Alcala X.X."/>
            <person name="Katz L.A."/>
            <person name="Lahr D.J.G."/>
        </authorList>
    </citation>
    <scope>NUCLEOTIDE SEQUENCE</scope>
</reference>
<dbReference type="SUPFAM" id="SSF55418">
    <property type="entry name" value="eIF4e-like"/>
    <property type="match status" value="1"/>
</dbReference>
<dbReference type="InterPro" id="IPR023398">
    <property type="entry name" value="TIF_eIF4e-like"/>
</dbReference>
<name>A0A6B2LLP7_9EUKA</name>
<organism evidence="1">
    <name type="scientific">Arcella intermedia</name>
    <dbReference type="NCBI Taxonomy" id="1963864"/>
    <lineage>
        <taxon>Eukaryota</taxon>
        <taxon>Amoebozoa</taxon>
        <taxon>Tubulinea</taxon>
        <taxon>Elardia</taxon>
        <taxon>Arcellinida</taxon>
        <taxon>Sphaerothecina</taxon>
        <taxon>Arcellidae</taxon>
        <taxon>Arcella</taxon>
    </lineage>
</organism>
<dbReference type="GO" id="GO:0003743">
    <property type="term" value="F:translation initiation factor activity"/>
    <property type="evidence" value="ECO:0007669"/>
    <property type="project" value="InterPro"/>
</dbReference>
<dbReference type="Pfam" id="PF01652">
    <property type="entry name" value="IF4E"/>
    <property type="match status" value="1"/>
</dbReference>
<evidence type="ECO:0000313" key="1">
    <source>
        <dbReference type="EMBL" id="NDV37648.1"/>
    </source>
</evidence>
<dbReference type="AlphaFoldDB" id="A0A6B2LLP7"/>
<dbReference type="GO" id="GO:0003723">
    <property type="term" value="F:RNA binding"/>
    <property type="evidence" value="ECO:0007669"/>
    <property type="project" value="InterPro"/>
</dbReference>